<feature type="compositionally biased region" description="Basic and acidic residues" evidence="1">
    <location>
        <begin position="49"/>
        <end position="62"/>
    </location>
</feature>
<dbReference type="EMBL" id="GGFL01010165">
    <property type="protein sequence ID" value="MBW74343.1"/>
    <property type="molecule type" value="Transcribed_RNA"/>
</dbReference>
<evidence type="ECO:0000256" key="2">
    <source>
        <dbReference type="SAM" id="SignalP"/>
    </source>
</evidence>
<accession>A0A2M4D9U1</accession>
<feature type="region of interest" description="Disordered" evidence="1">
    <location>
        <begin position="26"/>
        <end position="73"/>
    </location>
</feature>
<evidence type="ECO:0000256" key="1">
    <source>
        <dbReference type="SAM" id="MobiDB-lite"/>
    </source>
</evidence>
<organism evidence="3">
    <name type="scientific">Anopheles darlingi</name>
    <name type="common">Mosquito</name>
    <dbReference type="NCBI Taxonomy" id="43151"/>
    <lineage>
        <taxon>Eukaryota</taxon>
        <taxon>Metazoa</taxon>
        <taxon>Ecdysozoa</taxon>
        <taxon>Arthropoda</taxon>
        <taxon>Hexapoda</taxon>
        <taxon>Insecta</taxon>
        <taxon>Pterygota</taxon>
        <taxon>Neoptera</taxon>
        <taxon>Endopterygota</taxon>
        <taxon>Diptera</taxon>
        <taxon>Nematocera</taxon>
        <taxon>Culicoidea</taxon>
        <taxon>Culicidae</taxon>
        <taxon>Anophelinae</taxon>
        <taxon>Anopheles</taxon>
    </lineage>
</organism>
<keyword evidence="2" id="KW-0732">Signal</keyword>
<dbReference type="AlphaFoldDB" id="A0A2M4D9U1"/>
<feature type="chain" id="PRO_5014688867" evidence="2">
    <location>
        <begin position="25"/>
        <end position="169"/>
    </location>
</feature>
<feature type="signal peptide" evidence="2">
    <location>
        <begin position="1"/>
        <end position="24"/>
    </location>
</feature>
<proteinExistence type="predicted"/>
<protein>
    <submittedName>
        <fullName evidence="3">Putative secreted protein</fullName>
    </submittedName>
</protein>
<reference evidence="3" key="1">
    <citation type="submission" date="2018-01" db="EMBL/GenBank/DDBJ databases">
        <title>An insight into the sialome of Amazonian anophelines.</title>
        <authorList>
            <person name="Ribeiro J.M."/>
            <person name="Scarpassa V."/>
            <person name="Calvo E."/>
        </authorList>
    </citation>
    <scope>NUCLEOTIDE SEQUENCE</scope>
</reference>
<evidence type="ECO:0000313" key="3">
    <source>
        <dbReference type="EMBL" id="MBW74343.1"/>
    </source>
</evidence>
<name>A0A2M4D9U1_ANODA</name>
<sequence>MDSSSFSFCSALCVLLQLLPSTSYQKGERKGERGCGCVSRPSMTRRERKRESAPRTVGRRDCNGNATGGGNRNLGTRPTLVWLVRSLCCQQHREGLEGGGGEGGMLQPPRLFGGGDVCGLWKLPPPPSPPSLPWFCRGVPSALPLLTPRCRVGERSFENRTHSRRSPRE</sequence>